<name>A0A0J9DZG1_9RHOB</name>
<sequence>MDLLDRLQFFDLRDGVALALIALCWVAIGLAVEHGLGQRRSVSQLMNRYRREWLHAFVSRQPRILDGAILNGLRQGTTFFASASMIAIGGGLALIGNTERLLAVAEDLSLEAPALVWEVKILLILFFLANAFLKFVWSHRLFGYCAVVMAAVPNDESEPAYARAAQAAELNISAARAYNRGLRAVYFALAACGWLLGPWALIGATLLTLAVLWRREFASHSRTVLLVGDTK</sequence>
<dbReference type="PATRIC" id="fig|1675527.3.peg.1096"/>
<keyword evidence="1" id="KW-0472">Membrane</keyword>
<evidence type="ECO:0000256" key="1">
    <source>
        <dbReference type="SAM" id="Phobius"/>
    </source>
</evidence>
<feature type="transmembrane region" description="Helical" evidence="1">
    <location>
        <begin position="185"/>
        <end position="213"/>
    </location>
</feature>
<proteinExistence type="predicted"/>
<keyword evidence="1" id="KW-1133">Transmembrane helix</keyword>
<feature type="transmembrane region" description="Helical" evidence="1">
    <location>
        <begin position="15"/>
        <end position="36"/>
    </location>
</feature>
<evidence type="ECO:0000313" key="3">
    <source>
        <dbReference type="Proteomes" id="UP000037178"/>
    </source>
</evidence>
<dbReference type="Proteomes" id="UP000037178">
    <property type="component" value="Unassembled WGS sequence"/>
</dbReference>
<dbReference type="RefSeq" id="WP_049642006.1">
    <property type="nucleotide sequence ID" value="NZ_LFTY01000002.1"/>
</dbReference>
<feature type="transmembrane region" description="Helical" evidence="1">
    <location>
        <begin position="115"/>
        <end position="133"/>
    </location>
</feature>
<keyword evidence="3" id="KW-1185">Reference proteome</keyword>
<reference evidence="2 3" key="1">
    <citation type="submission" date="2015-06" db="EMBL/GenBank/DDBJ databases">
        <title>Draft genome sequence of an Alphaproteobacteria species associated to the Mediterranean sponge Oscarella lobularis.</title>
        <authorList>
            <person name="Jourda C."/>
            <person name="Santini S."/>
            <person name="Claverie J.-M."/>
        </authorList>
    </citation>
    <scope>NUCLEOTIDE SEQUENCE [LARGE SCALE GENOMIC DNA]</scope>
    <source>
        <strain evidence="2">IGS</strain>
    </source>
</reference>
<dbReference type="OrthoDB" id="9806874at2"/>
<dbReference type="STRING" id="1675527.AIOL_001028"/>
<gene>
    <name evidence="2" type="ORF">AIOL_001028</name>
</gene>
<dbReference type="InterPro" id="IPR006747">
    <property type="entry name" value="DUF599"/>
</dbReference>
<comment type="caution">
    <text evidence="2">The sequence shown here is derived from an EMBL/GenBank/DDBJ whole genome shotgun (WGS) entry which is preliminary data.</text>
</comment>
<evidence type="ECO:0008006" key="4">
    <source>
        <dbReference type="Google" id="ProtNLM"/>
    </source>
</evidence>
<protein>
    <recommendedName>
        <fullName evidence="4">DUF599 domain-containing protein</fullName>
    </recommendedName>
</protein>
<feature type="transmembrane region" description="Helical" evidence="1">
    <location>
        <begin position="78"/>
        <end position="95"/>
    </location>
</feature>
<accession>A0A0J9DZG1</accession>
<keyword evidence="1" id="KW-0812">Transmembrane</keyword>
<organism evidence="2 3">
    <name type="scientific">Candidatus Rhodobacter oscarellae</name>
    <dbReference type="NCBI Taxonomy" id="1675527"/>
    <lineage>
        <taxon>Bacteria</taxon>
        <taxon>Pseudomonadati</taxon>
        <taxon>Pseudomonadota</taxon>
        <taxon>Alphaproteobacteria</taxon>
        <taxon>Rhodobacterales</taxon>
        <taxon>Rhodobacter group</taxon>
        <taxon>Rhodobacter</taxon>
    </lineage>
</organism>
<dbReference type="Pfam" id="PF04654">
    <property type="entry name" value="DUF599"/>
    <property type="match status" value="1"/>
</dbReference>
<evidence type="ECO:0000313" key="2">
    <source>
        <dbReference type="EMBL" id="KMW56076.1"/>
    </source>
</evidence>
<dbReference type="EMBL" id="LFTY01000002">
    <property type="protein sequence ID" value="KMW56076.1"/>
    <property type="molecule type" value="Genomic_DNA"/>
</dbReference>
<dbReference type="AlphaFoldDB" id="A0A0J9DZG1"/>